<keyword evidence="2" id="KW-1185">Reference proteome</keyword>
<organism evidence="1 2">
    <name type="scientific">Stentor coeruleus</name>
    <dbReference type="NCBI Taxonomy" id="5963"/>
    <lineage>
        <taxon>Eukaryota</taxon>
        <taxon>Sar</taxon>
        <taxon>Alveolata</taxon>
        <taxon>Ciliophora</taxon>
        <taxon>Postciliodesmatophora</taxon>
        <taxon>Heterotrichea</taxon>
        <taxon>Heterotrichida</taxon>
        <taxon>Stentoridae</taxon>
        <taxon>Stentor</taxon>
    </lineage>
</organism>
<dbReference type="AlphaFoldDB" id="A0A1R2BEQ0"/>
<dbReference type="EMBL" id="MPUH01000702">
    <property type="protein sequence ID" value="OMJ75241.1"/>
    <property type="molecule type" value="Genomic_DNA"/>
</dbReference>
<comment type="caution">
    <text evidence="1">The sequence shown here is derived from an EMBL/GenBank/DDBJ whole genome shotgun (WGS) entry which is preliminary data.</text>
</comment>
<accession>A0A1R2BEQ0</accession>
<dbReference type="OrthoDB" id="318846at2759"/>
<reference evidence="1 2" key="1">
    <citation type="submission" date="2016-11" db="EMBL/GenBank/DDBJ databases">
        <title>The macronuclear genome of Stentor coeruleus: a giant cell with tiny introns.</title>
        <authorList>
            <person name="Slabodnick M."/>
            <person name="Ruby J.G."/>
            <person name="Reiff S.B."/>
            <person name="Swart E.C."/>
            <person name="Gosai S."/>
            <person name="Prabakaran S."/>
            <person name="Witkowska E."/>
            <person name="Larue G.E."/>
            <person name="Fisher S."/>
            <person name="Freeman R.M."/>
            <person name="Gunawardena J."/>
            <person name="Chu W."/>
            <person name="Stover N.A."/>
            <person name="Gregory B.D."/>
            <person name="Nowacki M."/>
            <person name="Derisi J."/>
            <person name="Roy S.W."/>
            <person name="Marshall W.F."/>
            <person name="Sood P."/>
        </authorList>
    </citation>
    <scope>NUCLEOTIDE SEQUENCE [LARGE SCALE GENOMIC DNA]</scope>
    <source>
        <strain evidence="1">WM001</strain>
    </source>
</reference>
<name>A0A1R2BEQ0_9CILI</name>
<proteinExistence type="predicted"/>
<evidence type="ECO:0000313" key="1">
    <source>
        <dbReference type="EMBL" id="OMJ75241.1"/>
    </source>
</evidence>
<evidence type="ECO:0000313" key="2">
    <source>
        <dbReference type="Proteomes" id="UP000187209"/>
    </source>
</evidence>
<protein>
    <submittedName>
        <fullName evidence="1">Uncharacterized protein</fullName>
    </submittedName>
</protein>
<sequence length="357" mass="41559">MDDFFEQHDSEEMEDFPPVPVDQKQLEYQRALEVASQQILAVLDDCFAIFPQIKSEIITKAVEETNKLLTAHQAHEDKELIDYIGRGLQKLLQEFTWKDSLKQNLIKRWTSIVSPLANSKPSSFFPKIDELISSSYSQFNKLLQTLNDLFMTTTIKYNIFPQITAFDLFFLEKNQELKQRTKKLKIQLKLCPGVEPPTIKKIQIETFQIIKKPYTEWSTFSEDETIEIDKNPSCVMVPLIHKLFSVLSESKNCVVSYYAPVGWEVTRINAYVVDGFFKRTEIKRTVCRENKGLVEIEVNYPKITRENIWCRVRLEGVISRKRILDVKVPEYKEVLVIVDENGEHELPAGLIDIDDIE</sequence>
<gene>
    <name evidence="1" type="ORF">SteCoe_25683</name>
</gene>
<dbReference type="Proteomes" id="UP000187209">
    <property type="component" value="Unassembled WGS sequence"/>
</dbReference>